<dbReference type="Proteomes" id="UP000601108">
    <property type="component" value="Unassembled WGS sequence"/>
</dbReference>
<dbReference type="Pfam" id="PF17931">
    <property type="entry name" value="TetR_C_23"/>
    <property type="match status" value="1"/>
</dbReference>
<gene>
    <name evidence="2" type="ORF">GCM10007384_10050</name>
</gene>
<dbReference type="InterPro" id="IPR036271">
    <property type="entry name" value="Tet_transcr_reg_TetR-rel_C_sf"/>
</dbReference>
<name>A0A918N1E6_9FLAO</name>
<dbReference type="EMBL" id="BMWS01000005">
    <property type="protein sequence ID" value="GGX10317.1"/>
    <property type="molecule type" value="Genomic_DNA"/>
</dbReference>
<protein>
    <recommendedName>
        <fullName evidence="1">Tetracyclin repressor-like C-terminal domain-containing protein</fullName>
    </recommendedName>
</protein>
<organism evidence="2 3">
    <name type="scientific">Aquimarina muelleri</name>
    <dbReference type="NCBI Taxonomy" id="279356"/>
    <lineage>
        <taxon>Bacteria</taxon>
        <taxon>Pseudomonadati</taxon>
        <taxon>Bacteroidota</taxon>
        <taxon>Flavobacteriia</taxon>
        <taxon>Flavobacteriales</taxon>
        <taxon>Flavobacteriaceae</taxon>
        <taxon>Aquimarina</taxon>
    </lineage>
</organism>
<reference evidence="2 3" key="1">
    <citation type="journal article" date="2014" name="Int. J. Syst. Evol. Microbiol.">
        <title>Complete genome sequence of Corynebacterium casei LMG S-19264T (=DSM 44701T), isolated from a smear-ripened cheese.</title>
        <authorList>
            <consortium name="US DOE Joint Genome Institute (JGI-PGF)"/>
            <person name="Walter F."/>
            <person name="Albersmeier A."/>
            <person name="Kalinowski J."/>
            <person name="Ruckert C."/>
        </authorList>
    </citation>
    <scope>NUCLEOTIDE SEQUENCE [LARGE SCALE GENOMIC DNA]</scope>
    <source>
        <strain evidence="2 3">KCTC 12285</strain>
    </source>
</reference>
<feature type="domain" description="Tetracyclin repressor-like C-terminal" evidence="1">
    <location>
        <begin position="87"/>
        <end position="213"/>
    </location>
</feature>
<comment type="caution">
    <text evidence="2">The sequence shown here is derived from an EMBL/GenBank/DDBJ whole genome shotgun (WGS) entry which is preliminary data.</text>
</comment>
<dbReference type="RefSeq" id="WP_027414180.1">
    <property type="nucleotide sequence ID" value="NZ_BMWS01000005.1"/>
</dbReference>
<evidence type="ECO:0000313" key="3">
    <source>
        <dbReference type="Proteomes" id="UP000601108"/>
    </source>
</evidence>
<sequence length="221" mass="26146">MAASKKNQTINDQIIISKYMDYVLEQDHYPNSVYKFCKDNKIKEEEFYSFFGSLDNVDNAIWSTFFINAMTAMNNNDEYGAFSNRDKLLTFFYTFFEILTLNRSYVLFALNRYSMPIENLKQLKDLRVHIKDFAGQLIKEGNEDKSFKITKNPLSVYAEGTWLQFLFILKFWKEDSSPGFEKTDIAIEKSVNTIFDLFDNTPLNNVLDFGKFLWKEKIKWN</sequence>
<dbReference type="AlphaFoldDB" id="A0A918N1E6"/>
<evidence type="ECO:0000259" key="1">
    <source>
        <dbReference type="Pfam" id="PF17931"/>
    </source>
</evidence>
<proteinExistence type="predicted"/>
<keyword evidence="3" id="KW-1185">Reference proteome</keyword>
<dbReference type="InterPro" id="IPR041673">
    <property type="entry name" value="TetR_C_23"/>
</dbReference>
<evidence type="ECO:0000313" key="2">
    <source>
        <dbReference type="EMBL" id="GGX10317.1"/>
    </source>
</evidence>
<dbReference type="SUPFAM" id="SSF48498">
    <property type="entry name" value="Tetracyclin repressor-like, C-terminal domain"/>
    <property type="match status" value="1"/>
</dbReference>
<accession>A0A918N1E6</accession>